<dbReference type="Pfam" id="PF00293">
    <property type="entry name" value="NUDIX"/>
    <property type="match status" value="1"/>
</dbReference>
<dbReference type="InterPro" id="IPR015797">
    <property type="entry name" value="NUDIX_hydrolase-like_dom_sf"/>
</dbReference>
<keyword evidence="2 3" id="KW-0378">Hydrolase</keyword>
<accession>A0AAE6NI08</accession>
<dbReference type="PANTHER" id="PTHR43736">
    <property type="entry name" value="ADP-RIBOSE PYROPHOSPHATASE"/>
    <property type="match status" value="1"/>
</dbReference>
<dbReference type="PANTHER" id="PTHR43736:SF1">
    <property type="entry name" value="DIHYDRONEOPTERIN TRIPHOSPHATE DIPHOSPHATASE"/>
    <property type="match status" value="1"/>
</dbReference>
<dbReference type="RefSeq" id="WP_085927477.1">
    <property type="nucleotide sequence ID" value="NZ_BAABSS010000052.1"/>
</dbReference>
<dbReference type="AlphaFoldDB" id="A0AAE6NI08"/>
<dbReference type="KEGG" id="spla:CP981_13790"/>
<dbReference type="PRINTS" id="PR00502">
    <property type="entry name" value="NUDIXFAMILY"/>
</dbReference>
<organism evidence="6 8">
    <name type="scientific">Streptomyces platensis</name>
    <dbReference type="NCBI Taxonomy" id="58346"/>
    <lineage>
        <taxon>Bacteria</taxon>
        <taxon>Bacillati</taxon>
        <taxon>Actinomycetota</taxon>
        <taxon>Actinomycetes</taxon>
        <taxon>Kitasatosporales</taxon>
        <taxon>Streptomycetaceae</taxon>
        <taxon>Streptomyces</taxon>
    </lineage>
</organism>
<reference evidence="5 7" key="1">
    <citation type="submission" date="2016-09" db="EMBL/GenBank/DDBJ databases">
        <title>Streptomyces platensis DSM40041, a candidate organism with high potential of specific P450 cytochromes.</title>
        <authorList>
            <person name="Grumaz C."/>
            <person name="Vainshtein Y."/>
            <person name="Kirstahler P."/>
            <person name="Sohn K."/>
        </authorList>
    </citation>
    <scope>NUCLEOTIDE SEQUENCE [LARGE SCALE GENOMIC DNA]</scope>
    <source>
        <strain evidence="5 7">DSM 40041</strain>
    </source>
</reference>
<evidence type="ECO:0000313" key="5">
    <source>
        <dbReference type="EMBL" id="OSY38840.1"/>
    </source>
</evidence>
<comment type="similarity">
    <text evidence="1 3">Belongs to the Nudix hydrolase family.</text>
</comment>
<dbReference type="CDD" id="cd02883">
    <property type="entry name" value="NUDIX_Hydrolase"/>
    <property type="match status" value="1"/>
</dbReference>
<dbReference type="PROSITE" id="PS00893">
    <property type="entry name" value="NUDIX_BOX"/>
    <property type="match status" value="1"/>
</dbReference>
<dbReference type="Proteomes" id="UP000194225">
    <property type="component" value="Unassembled WGS sequence"/>
</dbReference>
<sequence>MRLDFLPPDVPDDGATHHYCLHCHGEAVEWRTEDSGRRYCLCHACGRAADRAVVVDPAINWWTADDGEYWHETAGVFVQDPRGRFLFFDRTAFPFGLTVPAGHMERDESPERAAARELEEETGIAAGALEYLATTPIPGDGCRRGADAHLWHVYRLLPDAGEDFEVTLGPEGTEAVWLTPGEALSRPVTYAVRRLLDDCAGQLAAP</sequence>
<dbReference type="InterPro" id="IPR000086">
    <property type="entry name" value="NUDIX_hydrolase_dom"/>
</dbReference>
<name>A0AAE6NI08_STRPT</name>
<dbReference type="EMBL" id="MIGA01000055">
    <property type="protein sequence ID" value="OSY38840.1"/>
    <property type="molecule type" value="Genomic_DNA"/>
</dbReference>
<evidence type="ECO:0000256" key="1">
    <source>
        <dbReference type="ARBA" id="ARBA00005582"/>
    </source>
</evidence>
<protein>
    <submittedName>
        <fullName evidence="6">NUDIX hydrolase</fullName>
    </submittedName>
    <submittedName>
        <fullName evidence="5">Pyrimidine (Deoxy)nucleoside triphosphate pyrophosphohydrolase</fullName>
    </submittedName>
</protein>
<dbReference type="Proteomes" id="UP000325458">
    <property type="component" value="Chromosome"/>
</dbReference>
<evidence type="ECO:0000259" key="4">
    <source>
        <dbReference type="PROSITE" id="PS51462"/>
    </source>
</evidence>
<evidence type="ECO:0000313" key="8">
    <source>
        <dbReference type="Proteomes" id="UP000325458"/>
    </source>
</evidence>
<evidence type="ECO:0000256" key="3">
    <source>
        <dbReference type="RuleBase" id="RU003476"/>
    </source>
</evidence>
<dbReference type="InterPro" id="IPR020084">
    <property type="entry name" value="NUDIX_hydrolase_CS"/>
</dbReference>
<dbReference type="PROSITE" id="PS51462">
    <property type="entry name" value="NUDIX"/>
    <property type="match status" value="1"/>
</dbReference>
<dbReference type="GO" id="GO:0016787">
    <property type="term" value="F:hydrolase activity"/>
    <property type="evidence" value="ECO:0007669"/>
    <property type="project" value="UniProtKB-KW"/>
</dbReference>
<gene>
    <name evidence="5" type="ORF">BG653_05946</name>
    <name evidence="6" type="ORF">CP981_13790</name>
</gene>
<feature type="domain" description="Nudix hydrolase" evidence="4">
    <location>
        <begin position="69"/>
        <end position="200"/>
    </location>
</feature>
<evidence type="ECO:0000313" key="7">
    <source>
        <dbReference type="Proteomes" id="UP000194225"/>
    </source>
</evidence>
<dbReference type="GeneID" id="90924368"/>
<evidence type="ECO:0000256" key="2">
    <source>
        <dbReference type="ARBA" id="ARBA00022801"/>
    </source>
</evidence>
<evidence type="ECO:0000313" key="6">
    <source>
        <dbReference type="EMBL" id="QEV52586.1"/>
    </source>
</evidence>
<dbReference type="Gene3D" id="3.90.79.10">
    <property type="entry name" value="Nucleoside Triphosphate Pyrophosphohydrolase"/>
    <property type="match status" value="1"/>
</dbReference>
<dbReference type="SUPFAM" id="SSF55811">
    <property type="entry name" value="Nudix"/>
    <property type="match status" value="1"/>
</dbReference>
<keyword evidence="7" id="KW-1185">Reference proteome</keyword>
<reference evidence="6 8" key="2">
    <citation type="submission" date="2017-09" db="EMBL/GenBank/DDBJ databases">
        <authorList>
            <person name="Lee N."/>
            <person name="Cho B.-K."/>
        </authorList>
    </citation>
    <scope>NUCLEOTIDE SEQUENCE [LARGE SCALE GENOMIC DNA]</scope>
    <source>
        <strain evidence="6 8">ATCC 23948</strain>
    </source>
</reference>
<dbReference type="InterPro" id="IPR020476">
    <property type="entry name" value="Nudix_hydrolase"/>
</dbReference>
<proteinExistence type="inferred from homology"/>
<dbReference type="EMBL" id="CP023691">
    <property type="protein sequence ID" value="QEV52586.1"/>
    <property type="molecule type" value="Genomic_DNA"/>
</dbReference>